<evidence type="ECO:0000256" key="2">
    <source>
        <dbReference type="ARBA" id="ARBA00022741"/>
    </source>
</evidence>
<dbReference type="InterPro" id="IPR017584">
    <property type="entry name" value="Pyridine_nucleo_diS_OxRdtase_N"/>
</dbReference>
<accession>A0ABS6IJK0</accession>
<dbReference type="NCBIfam" id="TIGR00476">
    <property type="entry name" value="selD"/>
    <property type="match status" value="1"/>
</dbReference>
<dbReference type="Proteomes" id="UP000727907">
    <property type="component" value="Unassembled WGS sequence"/>
</dbReference>
<evidence type="ECO:0000259" key="7">
    <source>
        <dbReference type="Pfam" id="PF02769"/>
    </source>
</evidence>
<evidence type="ECO:0000256" key="4">
    <source>
        <dbReference type="ARBA" id="ARBA00022840"/>
    </source>
</evidence>
<dbReference type="NCBIfam" id="TIGR03169">
    <property type="entry name" value="Nterm_to_SelD"/>
    <property type="match status" value="1"/>
</dbReference>
<dbReference type="EMBL" id="JAHOPB010000001">
    <property type="protein sequence ID" value="MBU8874784.1"/>
    <property type="molecule type" value="Genomic_DNA"/>
</dbReference>
<feature type="domain" description="PurM-like N-terminal" evidence="6">
    <location>
        <begin position="446"/>
        <end position="554"/>
    </location>
</feature>
<keyword evidence="4" id="KW-0067">ATP-binding</keyword>
<feature type="domain" description="PurM-like C-terminal" evidence="7">
    <location>
        <begin position="567"/>
        <end position="657"/>
    </location>
</feature>
<keyword evidence="2" id="KW-0547">Nucleotide-binding</keyword>
<dbReference type="InterPro" id="IPR023753">
    <property type="entry name" value="FAD/NAD-binding_dom"/>
</dbReference>
<feature type="domain" description="FAD/NAD(P)-binding" evidence="8">
    <location>
        <begin position="8"/>
        <end position="309"/>
    </location>
</feature>
<evidence type="ECO:0000259" key="6">
    <source>
        <dbReference type="Pfam" id="PF00586"/>
    </source>
</evidence>
<name>A0ABS6IJK0_9HYPH</name>
<evidence type="ECO:0000313" key="10">
    <source>
        <dbReference type="Proteomes" id="UP000727907"/>
    </source>
</evidence>
<organism evidence="9 10">
    <name type="scientific">Reyranella humidisoli</name>
    <dbReference type="NCBI Taxonomy" id="2849149"/>
    <lineage>
        <taxon>Bacteria</taxon>
        <taxon>Pseudomonadati</taxon>
        <taxon>Pseudomonadota</taxon>
        <taxon>Alphaproteobacteria</taxon>
        <taxon>Hyphomicrobiales</taxon>
        <taxon>Reyranellaceae</taxon>
        <taxon>Reyranella</taxon>
    </lineage>
</organism>
<dbReference type="PANTHER" id="PTHR10256:SF0">
    <property type="entry name" value="INACTIVE SELENIDE, WATER DIKINASE-LIKE PROTEIN-RELATED"/>
    <property type="match status" value="1"/>
</dbReference>
<keyword evidence="5" id="KW-0711">Selenium</keyword>
<comment type="caution">
    <text evidence="9">The sequence shown here is derived from an EMBL/GenBank/DDBJ whole genome shotgun (WGS) entry which is preliminary data.</text>
</comment>
<dbReference type="Pfam" id="PF02769">
    <property type="entry name" value="AIRS_C"/>
    <property type="match status" value="1"/>
</dbReference>
<dbReference type="Pfam" id="PF07992">
    <property type="entry name" value="Pyr_redox_2"/>
    <property type="match status" value="1"/>
</dbReference>
<reference evidence="9 10" key="1">
    <citation type="submission" date="2021-06" db="EMBL/GenBank/DDBJ databases">
        <authorList>
            <person name="Lee D.H."/>
        </authorList>
    </citation>
    <scope>NUCLEOTIDE SEQUENCE [LARGE SCALE GENOMIC DNA]</scope>
    <source>
        <strain evidence="9 10">MMS21-HV4-11</strain>
    </source>
</reference>
<keyword evidence="1 9" id="KW-0808">Transferase</keyword>
<sequence length="741" mass="77942">MQSAPLLKDLVLVGGGHSHVHVVRSFGMKPMPGVRLTLIGRDIETPYSGMIPGFVAGTYTFDECHIDLARLCAWSGARLIHAEAVGLDRLNRQVLLKDRPPVSYDLVSLDVGSSPSMQAIDGATEYATPVKPIAELGRRWLGFLERVKDWQGALDIVVIGGGAGGVELALAIDHRLRQVARGAQVSVTLATKGEILSGQAVAARQRMRAIFRRRGVRLIENTATTRIDADAVHLESGERLPADDAFVVTQASAATWFAETGLPLDERGFFAVEPTLASSGDPTVFAAGDCASVTAHPRPKAGVFAVRHGPPLAANLRLALLGQPPRPFTPQRRYLSILGTGDGNAVATRGGFAIEGEWVWRWKDHIDRKWMRMYREPPAAPMDAGARTAPPDPALADAEAKRLLADIGMRCGGCGAKVGAGVLDRVLARLGPSPGSSAAIGLDAPDDAAMIEVPAGQALVQSVDFFRTFIDDPFVFGEIAAVHALGDVWAMGAKPHSALALAVVPAAAERLMEEDLFQMLAGARRVLDDAGCALIGGHSGEGPEAALGFSVNGLVVASHALRKGGLRPGDRLVITKKLGTGVIFAAAMRGMARAAWIEAALASMRTPSGPAAQALLDAGAHACTDVTGFGLAGHLAEMIRASGNVAVDIDLDALPALPGATELFAQGFASSLQPENLRARHLIDGMDRAASHPKVSLLFDPQTAGGLLAALPSDAPISDDMTHVGTVRAREENETSMRIAR</sequence>
<dbReference type="Pfam" id="PF00586">
    <property type="entry name" value="AIRS"/>
    <property type="match status" value="1"/>
</dbReference>
<gene>
    <name evidence="9" type="primary">selD</name>
    <name evidence="9" type="ORF">KQ910_13495</name>
</gene>
<evidence type="ECO:0000256" key="5">
    <source>
        <dbReference type="ARBA" id="ARBA00023266"/>
    </source>
</evidence>
<evidence type="ECO:0000259" key="8">
    <source>
        <dbReference type="Pfam" id="PF07992"/>
    </source>
</evidence>
<dbReference type="InterPro" id="IPR016188">
    <property type="entry name" value="PurM-like_N"/>
</dbReference>
<evidence type="ECO:0000256" key="1">
    <source>
        <dbReference type="ARBA" id="ARBA00022679"/>
    </source>
</evidence>
<protein>
    <submittedName>
        <fullName evidence="9">Selenide, water dikinase SelD</fullName>
        <ecNumber evidence="9">2.7.9.3</ecNumber>
    </submittedName>
</protein>
<keyword evidence="10" id="KW-1185">Reference proteome</keyword>
<proteinExistence type="predicted"/>
<dbReference type="GO" id="GO:0004756">
    <property type="term" value="F:selenide, water dikinase activity"/>
    <property type="evidence" value="ECO:0007669"/>
    <property type="project" value="UniProtKB-EC"/>
</dbReference>
<dbReference type="CDD" id="cd02195">
    <property type="entry name" value="SelD"/>
    <property type="match status" value="1"/>
</dbReference>
<dbReference type="RefSeq" id="WP_216960926.1">
    <property type="nucleotide sequence ID" value="NZ_JAHOPB010000001.1"/>
</dbReference>
<evidence type="ECO:0000313" key="9">
    <source>
        <dbReference type="EMBL" id="MBU8874784.1"/>
    </source>
</evidence>
<dbReference type="PANTHER" id="PTHR10256">
    <property type="entry name" value="SELENIDE, WATER DIKINASE"/>
    <property type="match status" value="1"/>
</dbReference>
<dbReference type="InterPro" id="IPR004536">
    <property type="entry name" value="SPS/SelD"/>
</dbReference>
<dbReference type="EC" id="2.7.9.3" evidence="9"/>
<dbReference type="InterPro" id="IPR010918">
    <property type="entry name" value="PurM-like_C_dom"/>
</dbReference>
<evidence type="ECO:0000256" key="3">
    <source>
        <dbReference type="ARBA" id="ARBA00022777"/>
    </source>
</evidence>
<keyword evidence="3" id="KW-0418">Kinase</keyword>